<dbReference type="GO" id="GO:0047324">
    <property type="term" value="F:phosphoenolpyruvate-glycerone phosphotransferase activity"/>
    <property type="evidence" value="ECO:0007669"/>
    <property type="project" value="UniProtKB-EC"/>
</dbReference>
<evidence type="ECO:0000259" key="8">
    <source>
        <dbReference type="PROSITE" id="PS51096"/>
    </source>
</evidence>
<dbReference type="Gene3D" id="3.30.1340.10">
    <property type="entry name" value="HPr-like"/>
    <property type="match status" value="1"/>
</dbReference>
<dbReference type="PANTHER" id="PTHR38594">
    <property type="entry name" value="PEP-DEPENDENT DIHYDROXYACETONE KINASE, PHOSPHORYL DONOR SUBUNIT DHAM"/>
    <property type="match status" value="1"/>
</dbReference>
<comment type="catalytic activity">
    <reaction evidence="1">
        <text>dihydroxyacetone + phosphoenolpyruvate = dihydroxyacetone phosphate + pyruvate</text>
        <dbReference type="Rhea" id="RHEA:18381"/>
        <dbReference type="ChEBI" id="CHEBI:15361"/>
        <dbReference type="ChEBI" id="CHEBI:16016"/>
        <dbReference type="ChEBI" id="CHEBI:57642"/>
        <dbReference type="ChEBI" id="CHEBI:58702"/>
        <dbReference type="EC" id="2.7.1.121"/>
    </reaction>
</comment>
<feature type="domain" description="PTS EIIA type-4" evidence="8">
    <location>
        <begin position="2"/>
        <end position="148"/>
    </location>
</feature>
<evidence type="ECO:0000256" key="6">
    <source>
        <dbReference type="ARBA" id="ARBA00022679"/>
    </source>
</evidence>
<dbReference type="AlphaFoldDB" id="A0A3L7ADL8"/>
<dbReference type="SUPFAM" id="SSF53062">
    <property type="entry name" value="PTS system fructose IIA component-like"/>
    <property type="match status" value="1"/>
</dbReference>
<evidence type="ECO:0000256" key="7">
    <source>
        <dbReference type="ARBA" id="ARBA00046577"/>
    </source>
</evidence>
<dbReference type="PROSITE" id="PS51096">
    <property type="entry name" value="PTS_EIIA_TYPE_4"/>
    <property type="match status" value="1"/>
</dbReference>
<dbReference type="SUPFAM" id="SSF55594">
    <property type="entry name" value="HPr-like"/>
    <property type="match status" value="1"/>
</dbReference>
<dbReference type="NCBIfam" id="TIGR01003">
    <property type="entry name" value="PTS_HPr_family"/>
    <property type="match status" value="1"/>
</dbReference>
<keyword evidence="6" id="KW-0808">Transferase</keyword>
<sequence>MRVGLVVVSHSALIAEGVRELALQMAPDVTILAAGGDADGGIGTDFARVSDALVAADSGAGVLVLADLGSAILTAESAIEFLDAERRSRVRVSPAPLVEGSVAAAVSAQLDAALEAVVAAALTAGDGSPARPDAAADALAAETSTPEVAPLGYSRRVVIVNREGLHARPAAEFAKLAARFPVSVQVNGRDGKSLLQIMSLGLMPGAEAEISTPDPDGRVAVDALADLIESGFETSPGANTAPSHDS</sequence>
<dbReference type="RefSeq" id="WP_121647185.1">
    <property type="nucleotide sequence ID" value="NZ_RCUX01000001.1"/>
</dbReference>
<dbReference type="InterPro" id="IPR039643">
    <property type="entry name" value="DhaM"/>
</dbReference>
<evidence type="ECO:0000259" key="9">
    <source>
        <dbReference type="PROSITE" id="PS51350"/>
    </source>
</evidence>
<dbReference type="EMBL" id="RCUX01000001">
    <property type="protein sequence ID" value="RLP78095.1"/>
    <property type="molecule type" value="Genomic_DNA"/>
</dbReference>
<dbReference type="InterPro" id="IPR004701">
    <property type="entry name" value="PTS_EIIA_man-typ"/>
</dbReference>
<dbReference type="InterPro" id="IPR001020">
    <property type="entry name" value="PTS_HPr_His_P_site"/>
</dbReference>
<comment type="function">
    <text evidence="2">Component of the dihydroxyacetone kinase complex, which is responsible for the phosphoenolpyruvate (PEP)-dependent phosphorylation of dihydroxyacetone. DhaM serves as the phosphoryl donor. Is phosphorylated by phosphoenolpyruvate in an EI- and HPr-dependent reaction, and a phosphorelay system on histidine residues finally leads to phosphoryl transfer to DhaL and dihydroxyacetone.</text>
</comment>
<dbReference type="GO" id="GO:0009401">
    <property type="term" value="P:phosphoenolpyruvate-dependent sugar phosphotransferase system"/>
    <property type="evidence" value="ECO:0007669"/>
    <property type="project" value="InterPro"/>
</dbReference>
<dbReference type="GO" id="GO:0019563">
    <property type="term" value="P:glycerol catabolic process"/>
    <property type="evidence" value="ECO:0007669"/>
    <property type="project" value="InterPro"/>
</dbReference>
<gene>
    <name evidence="10" type="ORF">D9V32_01855</name>
</gene>
<protein>
    <recommendedName>
        <fullName evidence="5">Phosphocarrier protein HPr</fullName>
        <ecNumber evidence="4">2.7.1.121</ecNumber>
    </recommendedName>
</protein>
<dbReference type="PROSITE" id="PS51350">
    <property type="entry name" value="PTS_HPR_DOM"/>
    <property type="match status" value="1"/>
</dbReference>
<comment type="subunit">
    <text evidence="7">Homodimer. The dihydroxyacetone kinase complex is composed of a homodimer of DhaM, a homodimer of DhaK and the subunit DhaL.</text>
</comment>
<evidence type="ECO:0000313" key="10">
    <source>
        <dbReference type="EMBL" id="RLP78095.1"/>
    </source>
</evidence>
<dbReference type="CDD" id="cd00367">
    <property type="entry name" value="PTS-HPr_like"/>
    <property type="match status" value="1"/>
</dbReference>
<dbReference type="InterPro" id="IPR000032">
    <property type="entry name" value="HPr-like"/>
</dbReference>
<dbReference type="NCBIfam" id="TIGR02364">
    <property type="entry name" value="dha_pts"/>
    <property type="match status" value="1"/>
</dbReference>
<accession>A0A3L7ADL8</accession>
<dbReference type="PROSITE" id="PS00369">
    <property type="entry name" value="PTS_HPR_HIS"/>
    <property type="match status" value="1"/>
</dbReference>
<evidence type="ECO:0000256" key="3">
    <source>
        <dbReference type="ARBA" id="ARBA00003681"/>
    </source>
</evidence>
<reference evidence="10 11" key="1">
    <citation type="submission" date="2018-10" db="EMBL/GenBank/DDBJ databases">
        <authorList>
            <person name="Li J."/>
        </authorList>
    </citation>
    <scope>NUCLEOTIDE SEQUENCE [LARGE SCALE GENOMIC DNA]</scope>
    <source>
        <strain evidence="10 11">IF 016277</strain>
    </source>
</reference>
<dbReference type="GO" id="GO:0016020">
    <property type="term" value="C:membrane"/>
    <property type="evidence" value="ECO:0007669"/>
    <property type="project" value="InterPro"/>
</dbReference>
<evidence type="ECO:0000256" key="2">
    <source>
        <dbReference type="ARBA" id="ARBA00002788"/>
    </source>
</evidence>
<dbReference type="Pfam" id="PF00381">
    <property type="entry name" value="PTS-HPr"/>
    <property type="match status" value="1"/>
</dbReference>
<dbReference type="PANTHER" id="PTHR38594:SF1">
    <property type="entry name" value="PEP-DEPENDENT DIHYDROXYACETONE KINASE, PHOSPHORYL DONOR SUBUNIT DHAM"/>
    <property type="match status" value="1"/>
</dbReference>
<keyword evidence="11" id="KW-1185">Reference proteome</keyword>
<proteinExistence type="predicted"/>
<comment type="caution">
    <text evidence="10">The sequence shown here is derived from an EMBL/GenBank/DDBJ whole genome shotgun (WGS) entry which is preliminary data.</text>
</comment>
<dbReference type="Gene3D" id="3.40.50.510">
    <property type="entry name" value="Phosphotransferase system, mannose-type IIA component"/>
    <property type="match status" value="1"/>
</dbReference>
<name>A0A3L7ADL8_9MICO</name>
<dbReference type="InterPro" id="IPR036662">
    <property type="entry name" value="PTS_EIIA_man-typ_sf"/>
</dbReference>
<dbReference type="Pfam" id="PF03610">
    <property type="entry name" value="EIIA-man"/>
    <property type="match status" value="1"/>
</dbReference>
<dbReference type="Proteomes" id="UP000272503">
    <property type="component" value="Unassembled WGS sequence"/>
</dbReference>
<evidence type="ECO:0000256" key="5">
    <source>
        <dbReference type="ARBA" id="ARBA00020422"/>
    </source>
</evidence>
<feature type="domain" description="HPr" evidence="9">
    <location>
        <begin position="152"/>
        <end position="235"/>
    </location>
</feature>
<evidence type="ECO:0000256" key="4">
    <source>
        <dbReference type="ARBA" id="ARBA00012095"/>
    </source>
</evidence>
<dbReference type="PRINTS" id="PR00107">
    <property type="entry name" value="PHOSPHOCPHPR"/>
</dbReference>
<dbReference type="OrthoDB" id="350754at2"/>
<evidence type="ECO:0000313" key="11">
    <source>
        <dbReference type="Proteomes" id="UP000272503"/>
    </source>
</evidence>
<evidence type="ECO:0000256" key="1">
    <source>
        <dbReference type="ARBA" id="ARBA00001113"/>
    </source>
</evidence>
<comment type="function">
    <text evidence="3">General (non sugar-specific) component of the phosphoenolpyruvate-dependent sugar phosphotransferase system (sugar PTS). This major carbohydrate active-transport system catalyzes the phosphorylation of incoming sugar substrates concomitantly with their translocation across the cell membrane. The phosphoryl group from phosphoenolpyruvate (PEP) is transferred to the phosphoryl carrier protein HPr by enzyme I. Phospho-HPr then transfers it to the PTS EIIA domain.</text>
</comment>
<dbReference type="InterPro" id="IPR035895">
    <property type="entry name" value="HPr-like_sf"/>
</dbReference>
<dbReference type="InterPro" id="IPR012844">
    <property type="entry name" value="DhaM_N"/>
</dbReference>
<organism evidence="10 11">
    <name type="scientific">Mycetocola tolaasinivorans</name>
    <dbReference type="NCBI Taxonomy" id="76635"/>
    <lineage>
        <taxon>Bacteria</taxon>
        <taxon>Bacillati</taxon>
        <taxon>Actinomycetota</taxon>
        <taxon>Actinomycetes</taxon>
        <taxon>Micrococcales</taxon>
        <taxon>Microbacteriaceae</taxon>
        <taxon>Mycetocola</taxon>
    </lineage>
</organism>
<dbReference type="EC" id="2.7.1.121" evidence="4"/>